<evidence type="ECO:0000256" key="2">
    <source>
        <dbReference type="ARBA" id="ARBA00005189"/>
    </source>
</evidence>
<keyword evidence="8" id="KW-0865">Zymogen</keyword>
<evidence type="ECO:0000256" key="6">
    <source>
        <dbReference type="ARBA" id="ARBA00022801"/>
    </source>
</evidence>
<keyword evidence="6" id="KW-0378">Hydrolase</keyword>
<evidence type="ECO:0000256" key="4">
    <source>
        <dbReference type="ARBA" id="ARBA00011891"/>
    </source>
</evidence>
<evidence type="ECO:0000313" key="14">
    <source>
        <dbReference type="EMBL" id="GMR57535.1"/>
    </source>
</evidence>
<comment type="similarity">
    <text evidence="3">Belongs to the acid ceramidase family.</text>
</comment>
<proteinExistence type="inferred from homology"/>
<evidence type="ECO:0000256" key="3">
    <source>
        <dbReference type="ARBA" id="ARBA00005730"/>
    </source>
</evidence>
<evidence type="ECO:0000256" key="7">
    <source>
        <dbReference type="ARBA" id="ARBA00023098"/>
    </source>
</evidence>
<dbReference type="PANTHER" id="PTHR28583">
    <property type="entry name" value="ACID AMIDASE"/>
    <property type="match status" value="1"/>
</dbReference>
<feature type="chain" id="PRO_5042836852" description="ceramidase" evidence="11">
    <location>
        <begin position="18"/>
        <end position="578"/>
    </location>
</feature>
<protein>
    <recommendedName>
        <fullName evidence="4">ceramidase</fullName>
        <ecNumber evidence="4">3.5.1.23</ecNumber>
    </recommendedName>
</protein>
<dbReference type="PANTHER" id="PTHR28583:SF1">
    <property type="entry name" value="ACID CERAMIDASE"/>
    <property type="match status" value="1"/>
</dbReference>
<dbReference type="Proteomes" id="UP001328107">
    <property type="component" value="Unassembled WGS sequence"/>
</dbReference>
<dbReference type="GO" id="GO:0017040">
    <property type="term" value="F:N-acylsphingosine amidohydrolase activity"/>
    <property type="evidence" value="ECO:0007669"/>
    <property type="project" value="UniProtKB-EC"/>
</dbReference>
<feature type="domain" description="Acid ceramidase N-terminal" evidence="13">
    <location>
        <begin position="434"/>
        <end position="486"/>
    </location>
</feature>
<dbReference type="InterPro" id="IPR029132">
    <property type="entry name" value="CBAH/NAAA_C"/>
</dbReference>
<dbReference type="Gene3D" id="3.60.60.10">
    <property type="entry name" value="Penicillin V Acylase, Chain A"/>
    <property type="match status" value="1"/>
</dbReference>
<comment type="caution">
    <text evidence="14">The sequence shown here is derived from an EMBL/GenBank/DDBJ whole genome shotgun (WGS) entry which is preliminary data.</text>
</comment>
<dbReference type="GO" id="GO:0006629">
    <property type="term" value="P:lipid metabolic process"/>
    <property type="evidence" value="ECO:0007669"/>
    <property type="project" value="UniProtKB-KW"/>
</dbReference>
<accession>A0AAN5D8D7</accession>
<keyword evidence="10" id="KW-0458">Lysosome</keyword>
<dbReference type="FunFam" id="3.60.60.10:FF:000006">
    <property type="entry name" value="N-acylethanolamine-hydrolyzing acid amidase"/>
    <property type="match status" value="1"/>
</dbReference>
<evidence type="ECO:0000256" key="1">
    <source>
        <dbReference type="ARBA" id="ARBA00004371"/>
    </source>
</evidence>
<name>A0AAN5D8D7_9BILA</name>
<organism evidence="14 15">
    <name type="scientific">Pristionchus mayeri</name>
    <dbReference type="NCBI Taxonomy" id="1317129"/>
    <lineage>
        <taxon>Eukaryota</taxon>
        <taxon>Metazoa</taxon>
        <taxon>Ecdysozoa</taxon>
        <taxon>Nematoda</taxon>
        <taxon>Chromadorea</taxon>
        <taxon>Rhabditida</taxon>
        <taxon>Rhabditina</taxon>
        <taxon>Diplogasteromorpha</taxon>
        <taxon>Diplogasteroidea</taxon>
        <taxon>Neodiplogasteridae</taxon>
        <taxon>Pristionchus</taxon>
    </lineage>
</organism>
<evidence type="ECO:0000256" key="10">
    <source>
        <dbReference type="ARBA" id="ARBA00023228"/>
    </source>
</evidence>
<evidence type="ECO:0000256" key="5">
    <source>
        <dbReference type="ARBA" id="ARBA00022729"/>
    </source>
</evidence>
<dbReference type="EMBL" id="BTRK01000006">
    <property type="protein sequence ID" value="GMR57535.1"/>
    <property type="molecule type" value="Genomic_DNA"/>
</dbReference>
<evidence type="ECO:0000259" key="13">
    <source>
        <dbReference type="Pfam" id="PF15508"/>
    </source>
</evidence>
<evidence type="ECO:0000256" key="8">
    <source>
        <dbReference type="ARBA" id="ARBA00023145"/>
    </source>
</evidence>
<dbReference type="AlphaFoldDB" id="A0AAN5D8D7"/>
<feature type="domain" description="Choloylglycine hydrolase/NAAA C-terminal" evidence="12">
    <location>
        <begin position="144"/>
        <end position="278"/>
    </location>
</feature>
<feature type="non-terminal residue" evidence="14">
    <location>
        <position position="1"/>
    </location>
</feature>
<gene>
    <name evidence="14" type="ORF">PMAYCL1PPCAC_27729</name>
</gene>
<dbReference type="InterPro" id="IPR029130">
    <property type="entry name" value="Acid_ceramidase_N"/>
</dbReference>
<evidence type="ECO:0000259" key="12">
    <source>
        <dbReference type="Pfam" id="PF02275"/>
    </source>
</evidence>
<keyword evidence="5 11" id="KW-0732">Signal</keyword>
<reference evidence="15" key="1">
    <citation type="submission" date="2022-10" db="EMBL/GenBank/DDBJ databases">
        <title>Genome assembly of Pristionchus species.</title>
        <authorList>
            <person name="Yoshida K."/>
            <person name="Sommer R.J."/>
        </authorList>
    </citation>
    <scope>NUCLEOTIDE SEQUENCE [LARGE SCALE GENOMIC DNA]</scope>
    <source>
        <strain evidence="15">RS5460</strain>
    </source>
</reference>
<feature type="signal peptide" evidence="11">
    <location>
        <begin position="1"/>
        <end position="17"/>
    </location>
</feature>
<comment type="pathway">
    <text evidence="2">Lipid metabolism.</text>
</comment>
<keyword evidence="9" id="KW-0325">Glycoprotein</keyword>
<dbReference type="Pfam" id="PF02275">
    <property type="entry name" value="CBAH"/>
    <property type="match status" value="1"/>
</dbReference>
<feature type="domain" description="Acid ceramidase N-terminal" evidence="13">
    <location>
        <begin position="50"/>
        <end position="103"/>
    </location>
</feature>
<dbReference type="GO" id="GO:0005764">
    <property type="term" value="C:lysosome"/>
    <property type="evidence" value="ECO:0007669"/>
    <property type="project" value="UniProtKB-SubCell"/>
</dbReference>
<comment type="subcellular location">
    <subcellularLocation>
        <location evidence="1">Lysosome</location>
    </subcellularLocation>
</comment>
<evidence type="ECO:0000313" key="15">
    <source>
        <dbReference type="Proteomes" id="UP001328107"/>
    </source>
</evidence>
<sequence length="578" mass="65530">TMLLPLLVLVLPCLLHGASINTPSNPWGDFAPDCQADKPSLWDESRIEKKWYTLDLDKEEHDRWREVANDFTPQMVATLAVVKTTADSFLGEEAWPAFIQLVKGSDDMLTEPYKSEIKALAELTGIPVEELTLLNLFYEISALCTSLVAIDHNGKVFHGRNLDFGLMFMWNVEDHTDDLLQLEFKKGGKLLFKAVTFAGHLGLLTAVRPGAFSVTLNTRFGSSVDTMTKFFTSGLDPDQQFVMYALRDMITNCETFDEAKKYIETEQFLAPAYITMGHSKGGVVVTRSITGADHEAVINTKESNGWYVLQTNYDWDKPDKYLDQRTEPGNKCMQQLGRDRVTKEGIFQVMSSKPNLNKATVYTTVMEIDSGELYTFKQDCKDPCWMLLPRLLLILPSLLLAEVQNTPENPWGEFAPDCQADASSLWDESRTETKWYSIDLDKEDHDRWREVANDFAPQMSAAIAVVKTMADSFLGEETWPALLHLVKSTPDMLTEPYKSEIKAMADLTGIPIEEVSLLNLFYEISNLCTSLVAVDVNGKVFHGRNLDFGLMFIWNIEEHTWELTRTLRDLVVQLEFKK</sequence>
<keyword evidence="15" id="KW-1185">Reference proteome</keyword>
<dbReference type="Pfam" id="PF15508">
    <property type="entry name" value="NAAA-beta"/>
    <property type="match status" value="2"/>
</dbReference>
<evidence type="ECO:0000256" key="11">
    <source>
        <dbReference type="SAM" id="SignalP"/>
    </source>
</evidence>
<keyword evidence="7" id="KW-0443">Lipid metabolism</keyword>
<dbReference type="EC" id="3.5.1.23" evidence="4"/>
<evidence type="ECO:0000256" key="9">
    <source>
        <dbReference type="ARBA" id="ARBA00023180"/>
    </source>
</evidence>